<comment type="caution">
    <text evidence="1">The sequence shown here is derived from an EMBL/GenBank/DDBJ whole genome shotgun (WGS) entry which is preliminary data.</text>
</comment>
<gene>
    <name evidence="1" type="ORF">QBC32DRAFT_395080</name>
</gene>
<name>A0AAN6SIW9_9PEZI</name>
<keyword evidence="2" id="KW-1185">Reference proteome</keyword>
<dbReference type="AlphaFoldDB" id="A0AAN6SIW9"/>
<reference evidence="1" key="1">
    <citation type="journal article" date="2023" name="Mol. Phylogenet. Evol.">
        <title>Genome-scale phylogeny and comparative genomics of the fungal order Sordariales.</title>
        <authorList>
            <person name="Hensen N."/>
            <person name="Bonometti L."/>
            <person name="Westerberg I."/>
            <person name="Brannstrom I.O."/>
            <person name="Guillou S."/>
            <person name="Cros-Aarteil S."/>
            <person name="Calhoun S."/>
            <person name="Haridas S."/>
            <person name="Kuo A."/>
            <person name="Mondo S."/>
            <person name="Pangilinan J."/>
            <person name="Riley R."/>
            <person name="LaButti K."/>
            <person name="Andreopoulos B."/>
            <person name="Lipzen A."/>
            <person name="Chen C."/>
            <person name="Yan M."/>
            <person name="Daum C."/>
            <person name="Ng V."/>
            <person name="Clum A."/>
            <person name="Steindorff A."/>
            <person name="Ohm R.A."/>
            <person name="Martin F."/>
            <person name="Silar P."/>
            <person name="Natvig D.O."/>
            <person name="Lalanne C."/>
            <person name="Gautier V."/>
            <person name="Ament-Velasquez S.L."/>
            <person name="Kruys A."/>
            <person name="Hutchinson M.I."/>
            <person name="Powell A.J."/>
            <person name="Barry K."/>
            <person name="Miller A.N."/>
            <person name="Grigoriev I.V."/>
            <person name="Debuchy R."/>
            <person name="Gladieux P."/>
            <person name="Hiltunen Thoren M."/>
            <person name="Johannesson H."/>
        </authorList>
    </citation>
    <scope>NUCLEOTIDE SEQUENCE</scope>
    <source>
        <strain evidence="1">CBS 626.80</strain>
    </source>
</reference>
<evidence type="ECO:0000313" key="2">
    <source>
        <dbReference type="Proteomes" id="UP001303222"/>
    </source>
</evidence>
<evidence type="ECO:0000313" key="1">
    <source>
        <dbReference type="EMBL" id="KAK3956012.1"/>
    </source>
</evidence>
<accession>A0AAN6SIW9</accession>
<sequence>MRTRWWRYGHERNVKVGRRRPDSALASMAPASPAQAVVVWCILRGCPKACGGPKVVMLQPLKVPFSEMFLQRAWNGIEDPTKVGIWLGDAKP</sequence>
<proteinExistence type="predicted"/>
<protein>
    <submittedName>
        <fullName evidence="1">Uncharacterized protein</fullName>
    </submittedName>
</protein>
<reference evidence="1" key="2">
    <citation type="submission" date="2023-06" db="EMBL/GenBank/DDBJ databases">
        <authorList>
            <consortium name="Lawrence Berkeley National Laboratory"/>
            <person name="Mondo S.J."/>
            <person name="Hensen N."/>
            <person name="Bonometti L."/>
            <person name="Westerberg I."/>
            <person name="Brannstrom I.O."/>
            <person name="Guillou S."/>
            <person name="Cros-Aarteil S."/>
            <person name="Calhoun S."/>
            <person name="Haridas S."/>
            <person name="Kuo A."/>
            <person name="Pangilinan J."/>
            <person name="Riley R."/>
            <person name="Labutti K."/>
            <person name="Andreopoulos B."/>
            <person name="Lipzen A."/>
            <person name="Chen C."/>
            <person name="Yanf M."/>
            <person name="Daum C."/>
            <person name="Ng V."/>
            <person name="Clum A."/>
            <person name="Steindorff A."/>
            <person name="Ohm R."/>
            <person name="Martin F."/>
            <person name="Silar P."/>
            <person name="Natvig D."/>
            <person name="Lalanne C."/>
            <person name="Gautier V."/>
            <person name="Ament-Velasquez S.L."/>
            <person name="Kruys A."/>
            <person name="Hutchinson M.I."/>
            <person name="Powell A.J."/>
            <person name="Barry K."/>
            <person name="Miller A.N."/>
            <person name="Grigoriev I.V."/>
            <person name="Debuchy R."/>
            <person name="Gladieux P."/>
            <person name="Thoren M.H."/>
            <person name="Johannesson H."/>
        </authorList>
    </citation>
    <scope>NUCLEOTIDE SEQUENCE</scope>
    <source>
        <strain evidence="1">CBS 626.80</strain>
    </source>
</reference>
<organism evidence="1 2">
    <name type="scientific">Pseudoneurospora amorphoporcata</name>
    <dbReference type="NCBI Taxonomy" id="241081"/>
    <lineage>
        <taxon>Eukaryota</taxon>
        <taxon>Fungi</taxon>
        <taxon>Dikarya</taxon>
        <taxon>Ascomycota</taxon>
        <taxon>Pezizomycotina</taxon>
        <taxon>Sordariomycetes</taxon>
        <taxon>Sordariomycetidae</taxon>
        <taxon>Sordariales</taxon>
        <taxon>Sordariaceae</taxon>
        <taxon>Pseudoneurospora</taxon>
    </lineage>
</organism>
<dbReference type="Proteomes" id="UP001303222">
    <property type="component" value="Unassembled WGS sequence"/>
</dbReference>
<dbReference type="EMBL" id="MU859070">
    <property type="protein sequence ID" value="KAK3956012.1"/>
    <property type="molecule type" value="Genomic_DNA"/>
</dbReference>